<comment type="caution">
    <text evidence="1">The sequence shown here is derived from an EMBL/GenBank/DDBJ whole genome shotgun (WGS) entry which is preliminary data.</text>
</comment>
<evidence type="ECO:0000313" key="1">
    <source>
        <dbReference type="EMBL" id="MFD2648252.1"/>
    </source>
</evidence>
<accession>A0ABW5QL14</accession>
<dbReference type="RefSeq" id="WP_386833367.1">
    <property type="nucleotide sequence ID" value="NZ_JBHUNP010000001.1"/>
</dbReference>
<keyword evidence="2" id="KW-1185">Reference proteome</keyword>
<dbReference type="Proteomes" id="UP001597521">
    <property type="component" value="Unassembled WGS sequence"/>
</dbReference>
<protein>
    <recommendedName>
        <fullName evidence="3">DUF927 domain-containing protein</fullName>
    </recommendedName>
</protein>
<name>A0ABW5QL14_9HYPH</name>
<reference evidence="2" key="1">
    <citation type="journal article" date="2019" name="Int. J. Syst. Evol. Microbiol.">
        <title>The Global Catalogue of Microorganisms (GCM) 10K type strain sequencing project: providing services to taxonomists for standard genome sequencing and annotation.</title>
        <authorList>
            <consortium name="The Broad Institute Genomics Platform"/>
            <consortium name="The Broad Institute Genome Sequencing Center for Infectious Disease"/>
            <person name="Wu L."/>
            <person name="Ma J."/>
        </authorList>
    </citation>
    <scope>NUCLEOTIDE SEQUENCE [LARGE SCALE GENOMIC DNA]</scope>
    <source>
        <strain evidence="2">CCM 7427</strain>
    </source>
</reference>
<organism evidence="1 2">
    <name type="scientific">Devosia albogilva</name>
    <dbReference type="NCBI Taxonomy" id="429726"/>
    <lineage>
        <taxon>Bacteria</taxon>
        <taxon>Pseudomonadati</taxon>
        <taxon>Pseudomonadota</taxon>
        <taxon>Alphaproteobacteria</taxon>
        <taxon>Hyphomicrobiales</taxon>
        <taxon>Devosiaceae</taxon>
        <taxon>Devosia</taxon>
    </lineage>
</organism>
<gene>
    <name evidence="1" type="ORF">ACFSX5_10660</name>
</gene>
<sequence>MKFSLSEFLAVFWGASFDGQLKVWSKQTKATASYGPKDISRLVQDVERRRQAEDLYIGLSTQPAGLGATSRGTSDTAMMVPGAFADIDFAEAKNSAKRYPPDAVTALGLLQSFDFAPFLVQNSGNGLHVLFKFDKPLLIENRHDRLRAQNLLRVLSRKLAKHFESAGYEIDNVSDLARVLRVPETFNHKSGAPKRVAVIEYNPQNHIAVTELEQELFKPTDDKRGTPVFPRGDHTLVQQECPWYRYYTGEGAANADEPTWHATASVTARCRDGERIFHEYSARHAAYNPGEANRKLQRALDEAGPRTCATISELGGERFCADCPHRGTITSPIQLGRGYDPGLSGPKRLGFTKEGHYALLDPVRKIVVLATAQQLLAEQYLLGLAETAFWATRYPGRKPGSTNFRAAGEALIKACRRAGAFNPVRIRGRGVWLEDGVVVVNLGQPVNSAKYLYLCFESISLDSGTQFDVQRLRDHLDLYRWRNPLDAALLFGWLAMAPVCGALSWRPHAFVYGPARSGKTTIHTVASIILSPLAISADGQSTEAGIRQTLGPDSLPVLLDEFESDQNGYTLKNILRLARSASSADTPVLRGTPEGKAMSFSLRTTFLFSAINPRGMSPADQSRISMFELQMHDNDREKSRRIASDEAYFRATGSAWASHMIKLAHLVQPSADAIDLHLTGDRRHRQNMSILLGAGFVALHERTPTNEEAEELATAYASTIERHALEGYRDDAQECFDHLLSHVVDGLPLGHWLARLREGQAGRLNDVLDAERVVSPLGIRVILGGEHEGVYIANGAPGLEEVFHGTSWAQRAWQTALRKLDGSFTPPNPVQFRLLGKKRALGIPIFYLPEEAPASWRGPVY</sequence>
<dbReference type="EMBL" id="JBHUNP010000001">
    <property type="protein sequence ID" value="MFD2648252.1"/>
    <property type="molecule type" value="Genomic_DNA"/>
</dbReference>
<evidence type="ECO:0000313" key="2">
    <source>
        <dbReference type="Proteomes" id="UP001597521"/>
    </source>
</evidence>
<evidence type="ECO:0008006" key="3">
    <source>
        <dbReference type="Google" id="ProtNLM"/>
    </source>
</evidence>
<proteinExistence type="predicted"/>